<dbReference type="InterPro" id="IPR001029">
    <property type="entry name" value="Flagellin_N"/>
</dbReference>
<keyword evidence="6" id="KW-0282">Flagellum</keyword>
<evidence type="ECO:0000259" key="5">
    <source>
        <dbReference type="Pfam" id="PF00669"/>
    </source>
</evidence>
<dbReference type="InterPro" id="IPR013384">
    <property type="entry name" value="Flagell_FlgL"/>
</dbReference>
<keyword evidence="4" id="KW-0975">Bacterial flagellum</keyword>
<dbReference type="Proteomes" id="UP001325479">
    <property type="component" value="Chromosome"/>
</dbReference>
<dbReference type="PANTHER" id="PTHR42792">
    <property type="entry name" value="FLAGELLIN"/>
    <property type="match status" value="1"/>
</dbReference>
<comment type="similarity">
    <text evidence="3">Belongs to the bacterial flagellin family.</text>
</comment>
<evidence type="ECO:0000313" key="7">
    <source>
        <dbReference type="Proteomes" id="UP001325479"/>
    </source>
</evidence>
<evidence type="ECO:0000256" key="2">
    <source>
        <dbReference type="ARBA" id="ARBA00004613"/>
    </source>
</evidence>
<name>A0ABZ0WFI9_9BURK</name>
<dbReference type="RefSeq" id="WP_114815253.1">
    <property type="nucleotide sequence ID" value="NZ_CP139965.1"/>
</dbReference>
<keyword evidence="6" id="KW-0966">Cell projection</keyword>
<dbReference type="PANTHER" id="PTHR42792:SF1">
    <property type="entry name" value="FLAGELLAR HOOK-ASSOCIATED PROTEIN 3"/>
    <property type="match status" value="1"/>
</dbReference>
<proteinExistence type="inferred from homology"/>
<gene>
    <name evidence="6" type="primary">flgL</name>
    <name evidence="6" type="ORF">U0042_18630</name>
</gene>
<sequence>MRISTTQLFGLNVQQMNNQQSELAQLYQQIASGQAISTPSDNPLGASQAVQLSMQASELSQYTSNQSTALTSLHAEDSTLSSVSNVLQSVNTQLVHAGDASLSDTNRGAIAQDLIGLKNQLLGLANANDGQGNYLFAGFQTTSQPFSTNAAGTVTYNGDTGVRSIQVTSSHQVAVSDSGASVFLSVAAVGTTSISAGSASNTGTGVVGTVSTLNASNPANQDKYTITFAGSGASSTYTITDNTTGTTSAAQPYSAGSAITLGGQSVSITGAPAAGDTFTVTPATQAGTDIFSSIDAAIAALQTPVVGTAGSANLSNSLSTAMQKVQNAMNNVVTVQASVGGREQELQALQTVTQNSSLQTQSNLSDLTQINLTSTISKYTMTQYALQAAQQGFVKIQGMSLFNYIN</sequence>
<dbReference type="NCBIfam" id="TIGR02550">
    <property type="entry name" value="flagell_flgL"/>
    <property type="match status" value="1"/>
</dbReference>
<accession>A0ABZ0WFI9</accession>
<keyword evidence="6" id="KW-0969">Cilium</keyword>
<reference evidence="6 7" key="1">
    <citation type="submission" date="2023-12" db="EMBL/GenBank/DDBJ databases">
        <title>Genome sequencing and assembly of bacterial species from a model synthetic community.</title>
        <authorList>
            <person name="Hogle S.L."/>
        </authorList>
    </citation>
    <scope>NUCLEOTIDE SEQUENCE [LARGE SCALE GENOMIC DNA]</scope>
    <source>
        <strain evidence="6 7">HAMBI 2494</strain>
    </source>
</reference>
<dbReference type="Gene3D" id="1.20.1330.10">
    <property type="entry name" value="f41 fragment of flagellin, N-terminal domain"/>
    <property type="match status" value="1"/>
</dbReference>
<evidence type="ECO:0000313" key="6">
    <source>
        <dbReference type="EMBL" id="WQD76123.1"/>
    </source>
</evidence>
<dbReference type="SUPFAM" id="SSF64518">
    <property type="entry name" value="Phase 1 flagellin"/>
    <property type="match status" value="1"/>
</dbReference>
<comment type="subcellular location">
    <subcellularLocation>
        <location evidence="1">Bacterial flagellum</location>
    </subcellularLocation>
    <subcellularLocation>
        <location evidence="2">Secreted</location>
    </subcellularLocation>
</comment>
<dbReference type="InterPro" id="IPR001492">
    <property type="entry name" value="Flagellin"/>
</dbReference>
<protein>
    <submittedName>
        <fullName evidence="6">Flagellar hook-associated protein FlgL</fullName>
    </submittedName>
</protein>
<organism evidence="6 7">
    <name type="scientific">Paraburkholderia kururiensis</name>
    <dbReference type="NCBI Taxonomy" id="984307"/>
    <lineage>
        <taxon>Bacteria</taxon>
        <taxon>Pseudomonadati</taxon>
        <taxon>Pseudomonadota</taxon>
        <taxon>Betaproteobacteria</taxon>
        <taxon>Burkholderiales</taxon>
        <taxon>Burkholderiaceae</taxon>
        <taxon>Paraburkholderia</taxon>
    </lineage>
</organism>
<feature type="domain" description="Flagellin N-terminal" evidence="5">
    <location>
        <begin position="11"/>
        <end position="141"/>
    </location>
</feature>
<evidence type="ECO:0000256" key="1">
    <source>
        <dbReference type="ARBA" id="ARBA00004365"/>
    </source>
</evidence>
<dbReference type="Pfam" id="PF00669">
    <property type="entry name" value="Flagellin_N"/>
    <property type="match status" value="1"/>
</dbReference>
<keyword evidence="7" id="KW-1185">Reference proteome</keyword>
<evidence type="ECO:0000256" key="4">
    <source>
        <dbReference type="ARBA" id="ARBA00023143"/>
    </source>
</evidence>
<evidence type="ECO:0000256" key="3">
    <source>
        <dbReference type="ARBA" id="ARBA00005709"/>
    </source>
</evidence>
<dbReference type="EMBL" id="CP139965">
    <property type="protein sequence ID" value="WQD76123.1"/>
    <property type="molecule type" value="Genomic_DNA"/>
</dbReference>